<dbReference type="EMBL" id="BMTL01000012">
    <property type="protein sequence ID" value="GGR91056.1"/>
    <property type="molecule type" value="Genomic_DNA"/>
</dbReference>
<dbReference type="Proteomes" id="UP000606194">
    <property type="component" value="Unassembled WGS sequence"/>
</dbReference>
<feature type="region of interest" description="Disordered" evidence="1">
    <location>
        <begin position="58"/>
        <end position="98"/>
    </location>
</feature>
<dbReference type="AlphaFoldDB" id="A0A918FWT0"/>
<sequence>MGGAVQLGVEQRPFPGAAVGCREIDDRQLPVGRVRREGCHVRHGASVGVRGPAAGVGWDGARVPGGRREGERVSAGGVDRGGPEAQTERRQPVLVTRT</sequence>
<comment type="caution">
    <text evidence="2">The sequence shown here is derived from an EMBL/GenBank/DDBJ whole genome shotgun (WGS) entry which is preliminary data.</text>
</comment>
<accession>A0A918FWT0</accession>
<evidence type="ECO:0000313" key="2">
    <source>
        <dbReference type="EMBL" id="GGR91056.1"/>
    </source>
</evidence>
<proteinExistence type="predicted"/>
<evidence type="ECO:0000313" key="3">
    <source>
        <dbReference type="Proteomes" id="UP000606194"/>
    </source>
</evidence>
<gene>
    <name evidence="2" type="ORF">GCM10010269_32800</name>
</gene>
<protein>
    <submittedName>
        <fullName evidence="2">Uncharacterized protein</fullName>
    </submittedName>
</protein>
<reference evidence="2" key="1">
    <citation type="journal article" date="2014" name="Int. J. Syst. Evol. Microbiol.">
        <title>Complete genome sequence of Corynebacterium casei LMG S-19264T (=DSM 44701T), isolated from a smear-ripened cheese.</title>
        <authorList>
            <consortium name="US DOE Joint Genome Institute (JGI-PGF)"/>
            <person name="Walter F."/>
            <person name="Albersmeier A."/>
            <person name="Kalinowski J."/>
            <person name="Ruckert C."/>
        </authorList>
    </citation>
    <scope>NUCLEOTIDE SEQUENCE</scope>
    <source>
        <strain evidence="2">JCM 4386</strain>
    </source>
</reference>
<evidence type="ECO:0000256" key="1">
    <source>
        <dbReference type="SAM" id="MobiDB-lite"/>
    </source>
</evidence>
<organism evidence="2 3">
    <name type="scientific">Streptomyces humidus</name>
    <dbReference type="NCBI Taxonomy" id="52259"/>
    <lineage>
        <taxon>Bacteria</taxon>
        <taxon>Bacillati</taxon>
        <taxon>Actinomycetota</taxon>
        <taxon>Actinomycetes</taxon>
        <taxon>Kitasatosporales</taxon>
        <taxon>Streptomycetaceae</taxon>
        <taxon>Streptomyces</taxon>
    </lineage>
</organism>
<keyword evidence="3" id="KW-1185">Reference proteome</keyword>
<reference evidence="2" key="2">
    <citation type="submission" date="2020-09" db="EMBL/GenBank/DDBJ databases">
        <authorList>
            <person name="Sun Q."/>
            <person name="Ohkuma M."/>
        </authorList>
    </citation>
    <scope>NUCLEOTIDE SEQUENCE</scope>
    <source>
        <strain evidence="2">JCM 4386</strain>
    </source>
</reference>
<name>A0A918FWT0_9ACTN</name>